<protein>
    <recommendedName>
        <fullName evidence="3">DUF3502 domain-containing protein</fullName>
    </recommendedName>
</protein>
<feature type="compositionally biased region" description="Low complexity" evidence="1">
    <location>
        <begin position="26"/>
        <end position="35"/>
    </location>
</feature>
<dbReference type="AlphaFoldDB" id="A0A1E3U979"/>
<dbReference type="PROSITE" id="PS51257">
    <property type="entry name" value="PROKAR_LIPOPROTEIN"/>
    <property type="match status" value="1"/>
</dbReference>
<comment type="caution">
    <text evidence="4">The sequence shown here is derived from an EMBL/GenBank/DDBJ whole genome shotgun (WGS) entry which is preliminary data.</text>
</comment>
<reference evidence="4 5" key="1">
    <citation type="submission" date="2016-08" db="EMBL/GenBank/DDBJ databases">
        <authorList>
            <person name="Seilhamer J.J."/>
        </authorList>
    </citation>
    <scope>NUCLEOTIDE SEQUENCE [LARGE SCALE GENOMIC DNA]</scope>
    <source>
        <strain evidence="4 5">NML150140-1</strain>
    </source>
</reference>
<evidence type="ECO:0000313" key="5">
    <source>
        <dbReference type="Proteomes" id="UP000094271"/>
    </source>
</evidence>
<accession>A0A1E3U979</accession>
<gene>
    <name evidence="4" type="ORF">BEI59_33335</name>
</gene>
<dbReference type="Pfam" id="PF12010">
    <property type="entry name" value="DUF3502"/>
    <property type="match status" value="1"/>
</dbReference>
<evidence type="ECO:0000256" key="1">
    <source>
        <dbReference type="SAM" id="MobiDB-lite"/>
    </source>
</evidence>
<dbReference type="SUPFAM" id="SSF53850">
    <property type="entry name" value="Periplasmic binding protein-like II"/>
    <property type="match status" value="1"/>
</dbReference>
<dbReference type="Gene3D" id="3.40.190.10">
    <property type="entry name" value="Periplasmic binding protein-like II"/>
    <property type="match status" value="2"/>
</dbReference>
<proteinExistence type="predicted"/>
<dbReference type="PANTHER" id="PTHR43649">
    <property type="entry name" value="ARABINOSE-BINDING PROTEIN-RELATED"/>
    <property type="match status" value="1"/>
</dbReference>
<dbReference type="RefSeq" id="WP_069432388.1">
    <property type="nucleotide sequence ID" value="NZ_MEHA01000043.1"/>
</dbReference>
<dbReference type="InterPro" id="IPR022627">
    <property type="entry name" value="DUF3502"/>
</dbReference>
<dbReference type="InterPro" id="IPR050490">
    <property type="entry name" value="Bact_solute-bd_prot1"/>
</dbReference>
<evidence type="ECO:0000256" key="2">
    <source>
        <dbReference type="SAM" id="SignalP"/>
    </source>
</evidence>
<name>A0A1E3U979_9FIRM</name>
<feature type="compositionally biased region" description="Polar residues" evidence="1">
    <location>
        <begin position="36"/>
        <end position="45"/>
    </location>
</feature>
<evidence type="ECO:0000259" key="3">
    <source>
        <dbReference type="Pfam" id="PF12010"/>
    </source>
</evidence>
<feature type="domain" description="DUF3502" evidence="3">
    <location>
        <begin position="461"/>
        <end position="526"/>
    </location>
</feature>
<dbReference type="EMBL" id="MEHA01000043">
    <property type="protein sequence ID" value="ODR39312.1"/>
    <property type="molecule type" value="Genomic_DNA"/>
</dbReference>
<sequence length="531" mass="58997">MKKKMVAMLLTTAMVVSTLTGCGASSGDDSSATADNQENTTSGETDASAAGDFANIDTSDEVNLVISVFGASSVADLDEINEKISEITMEKLNCTVEIQGMANYVQQYPIALSTNEPIDLIWTATWNNCWDYCKQGAFQDITDIVNDKFPNLKSLIGEEKWDACAVDGQYYIIPSANDDSPSNWSQWGVVWREDIRKELGCEPITSLETMEAYAKAVVESGKGMIPYCDNGASGLWHTMLEKEHIYTEFASPFNTLTLDLDTNEIVDYAKLDSVKEFCETQHRWEKNGYIQPDVASSTDTGNDGMLSEKYAGAITVPISTYESQYVATISAAHPDWELGYMCYGEMFQYAYPNSPAMGALAIPQACENPERALAFLELLMTDNELYNLVDCGIQGVHYDIDENGHYVSLQGDSVTYPRESVWLTSFYVNSDAKIYTEGDEDAVAYIKEKLQPIAVTCYWQNFPYDATSYSEYATACSTVYSEYWSPLLAGQVEDVETGLTTLAQKMQENGQDTILEVITEQWDAYKQQIGK</sequence>
<dbReference type="PANTHER" id="PTHR43649:SF12">
    <property type="entry name" value="DIACETYLCHITOBIOSE BINDING PROTEIN DASA"/>
    <property type="match status" value="1"/>
</dbReference>
<evidence type="ECO:0000313" key="4">
    <source>
        <dbReference type="EMBL" id="ODR39312.1"/>
    </source>
</evidence>
<dbReference type="Proteomes" id="UP000094271">
    <property type="component" value="Unassembled WGS sequence"/>
</dbReference>
<feature type="signal peptide" evidence="2">
    <location>
        <begin position="1"/>
        <end position="24"/>
    </location>
</feature>
<organism evidence="4 5">
    <name type="scientific">Eisenbergiella tayi</name>
    <dbReference type="NCBI Taxonomy" id="1432052"/>
    <lineage>
        <taxon>Bacteria</taxon>
        <taxon>Bacillati</taxon>
        <taxon>Bacillota</taxon>
        <taxon>Clostridia</taxon>
        <taxon>Lachnospirales</taxon>
        <taxon>Lachnospiraceae</taxon>
        <taxon>Eisenbergiella</taxon>
    </lineage>
</organism>
<keyword evidence="2" id="KW-0732">Signal</keyword>
<feature type="region of interest" description="Disordered" evidence="1">
    <location>
        <begin position="26"/>
        <end position="51"/>
    </location>
</feature>
<feature type="chain" id="PRO_5009137168" description="DUF3502 domain-containing protein" evidence="2">
    <location>
        <begin position="25"/>
        <end position="531"/>
    </location>
</feature>